<dbReference type="InterPro" id="IPR036388">
    <property type="entry name" value="WH-like_DNA-bd_sf"/>
</dbReference>
<reference evidence="8" key="1">
    <citation type="submission" date="2016-10" db="EMBL/GenBank/DDBJ databases">
        <authorList>
            <person name="Varghese N."/>
            <person name="Submissions S."/>
        </authorList>
    </citation>
    <scope>NUCLEOTIDE SEQUENCE [LARGE SCALE GENOMIC DNA]</scope>
    <source>
        <strain evidence="8">DSM 44232</strain>
    </source>
</reference>
<evidence type="ECO:0000256" key="2">
    <source>
        <dbReference type="ARBA" id="ARBA00023015"/>
    </source>
</evidence>
<feature type="domain" description="Bacterial transcriptional activator" evidence="6">
    <location>
        <begin position="97"/>
        <end position="242"/>
    </location>
</feature>
<sequence length="590" mass="64519">MRFGILGPMRVEAHGDSLDAGPRKQQIVLAALLCHANSLVSVDALAEALWLGSPPRTARKNIQVYLSTLRGMIGTGPGSRIRHQTGGYVLHVEPVELDSLRFEQLVRDAGRLRRVESPAAVAEALAGALSLWRGKALDGMRDVPLLAAAAKRLDRQFLAAIEDWAEAEIEMDCGAGTVERLAEVAQQHPLRERLRILQMTALCQAGRQPEALAVYDEMRRSLAHELGLSPSSALESFYQSVLRGHVPAIRTASRPPRRLPWDPPNFTGRTETTRQLTDAVARGKHRLVVVTGPLGTGKTALAVHAAHRLGDRFPDGRFFVRLHDADGKPRPVEQIVAEFLPPSLLQGAWRGRPDDYLRAGQRWLARHHALVILDDARRESEIRPLLPETGDSAVIVTARSRLASLDAFRLTIPPLSVHAALEFLQQTIGSRRVAADPHSAERIVLATGLLPLGLSLVAERLALLHHVPLREYAARLTGTPSLLDELNAGETTIRLRLAEAISELPRHARQWVARLGMLSEAVFTLSEAAAVLDADERTAVRVLESLLEASLITVPSTETFAHAVRYEMPPLTYAYAREMAAAQAGGSGVR</sequence>
<evidence type="ECO:0000256" key="1">
    <source>
        <dbReference type="ARBA" id="ARBA00005820"/>
    </source>
</evidence>
<dbReference type="Pfam" id="PF03704">
    <property type="entry name" value="BTAD"/>
    <property type="match status" value="1"/>
</dbReference>
<evidence type="ECO:0000259" key="5">
    <source>
        <dbReference type="SMART" id="SM00862"/>
    </source>
</evidence>
<gene>
    <name evidence="7" type="ORF">SAMN04488564_112245</name>
</gene>
<dbReference type="InterPro" id="IPR005158">
    <property type="entry name" value="BTAD"/>
</dbReference>
<dbReference type="GO" id="GO:0043531">
    <property type="term" value="F:ADP binding"/>
    <property type="evidence" value="ECO:0007669"/>
    <property type="project" value="InterPro"/>
</dbReference>
<dbReference type="GO" id="GO:0006355">
    <property type="term" value="P:regulation of DNA-templated transcription"/>
    <property type="evidence" value="ECO:0007669"/>
    <property type="project" value="InterPro"/>
</dbReference>
<dbReference type="RefSeq" id="WP_177320789.1">
    <property type="nucleotide sequence ID" value="NZ_FOYL01000012.1"/>
</dbReference>
<dbReference type="GO" id="GO:0000160">
    <property type="term" value="P:phosphorelay signal transduction system"/>
    <property type="evidence" value="ECO:0007669"/>
    <property type="project" value="InterPro"/>
</dbReference>
<feature type="domain" description="OmpR/PhoB-type" evidence="5">
    <location>
        <begin position="15"/>
        <end position="90"/>
    </location>
</feature>
<dbReference type="InterPro" id="IPR016032">
    <property type="entry name" value="Sig_transdc_resp-reg_C-effctor"/>
</dbReference>
<dbReference type="SMART" id="SM01043">
    <property type="entry name" value="BTAD"/>
    <property type="match status" value="1"/>
</dbReference>
<dbReference type="Gene3D" id="1.10.10.10">
    <property type="entry name" value="Winged helix-like DNA-binding domain superfamily/Winged helix DNA-binding domain"/>
    <property type="match status" value="1"/>
</dbReference>
<dbReference type="Proteomes" id="UP000198583">
    <property type="component" value="Unassembled WGS sequence"/>
</dbReference>
<dbReference type="InterPro" id="IPR011990">
    <property type="entry name" value="TPR-like_helical_dom_sf"/>
</dbReference>
<dbReference type="AlphaFoldDB" id="A0A1I6FE10"/>
<dbReference type="GO" id="GO:0003677">
    <property type="term" value="F:DNA binding"/>
    <property type="evidence" value="ECO:0007669"/>
    <property type="project" value="UniProtKB-KW"/>
</dbReference>
<evidence type="ECO:0000313" key="7">
    <source>
        <dbReference type="EMBL" id="SFR28134.1"/>
    </source>
</evidence>
<keyword evidence="8" id="KW-1185">Reference proteome</keyword>
<dbReference type="InterPro" id="IPR051677">
    <property type="entry name" value="AfsR-DnrI-RedD_regulator"/>
</dbReference>
<keyword evidence="4" id="KW-0804">Transcription</keyword>
<proteinExistence type="inferred from homology"/>
<protein>
    <submittedName>
        <fullName evidence="7">DNA-binding transcriptional activator of the SARP family</fullName>
    </submittedName>
</protein>
<evidence type="ECO:0000256" key="3">
    <source>
        <dbReference type="ARBA" id="ARBA00023125"/>
    </source>
</evidence>
<dbReference type="InterPro" id="IPR027417">
    <property type="entry name" value="P-loop_NTPase"/>
</dbReference>
<dbReference type="PANTHER" id="PTHR35807">
    <property type="entry name" value="TRANSCRIPTIONAL REGULATOR REDD-RELATED"/>
    <property type="match status" value="1"/>
</dbReference>
<evidence type="ECO:0000256" key="4">
    <source>
        <dbReference type="ARBA" id="ARBA00023163"/>
    </source>
</evidence>
<dbReference type="STRING" id="84724.SAMN04488564_112245"/>
<dbReference type="SUPFAM" id="SSF46894">
    <property type="entry name" value="C-terminal effector domain of the bipartite response regulators"/>
    <property type="match status" value="1"/>
</dbReference>
<name>A0A1I6FE10_9PSEU</name>
<comment type="similarity">
    <text evidence="1">Belongs to the AfsR/DnrI/RedD regulatory family.</text>
</comment>
<keyword evidence="2" id="KW-0805">Transcription regulation</keyword>
<dbReference type="PANTHER" id="PTHR35807:SF1">
    <property type="entry name" value="TRANSCRIPTIONAL REGULATOR REDD"/>
    <property type="match status" value="1"/>
</dbReference>
<keyword evidence="3 7" id="KW-0238">DNA-binding</keyword>
<evidence type="ECO:0000259" key="6">
    <source>
        <dbReference type="SMART" id="SM01043"/>
    </source>
</evidence>
<dbReference type="EMBL" id="FOYL01000012">
    <property type="protein sequence ID" value="SFR28134.1"/>
    <property type="molecule type" value="Genomic_DNA"/>
</dbReference>
<dbReference type="Gene3D" id="1.25.40.10">
    <property type="entry name" value="Tetratricopeptide repeat domain"/>
    <property type="match status" value="1"/>
</dbReference>
<dbReference type="CDD" id="cd15831">
    <property type="entry name" value="BTAD"/>
    <property type="match status" value="1"/>
</dbReference>
<dbReference type="SMART" id="SM00862">
    <property type="entry name" value="Trans_reg_C"/>
    <property type="match status" value="1"/>
</dbReference>
<dbReference type="SUPFAM" id="SSF48452">
    <property type="entry name" value="TPR-like"/>
    <property type="match status" value="1"/>
</dbReference>
<dbReference type="InterPro" id="IPR001867">
    <property type="entry name" value="OmpR/PhoB-type_DNA-bd"/>
</dbReference>
<dbReference type="SUPFAM" id="SSF52540">
    <property type="entry name" value="P-loop containing nucleoside triphosphate hydrolases"/>
    <property type="match status" value="1"/>
</dbReference>
<dbReference type="Gene3D" id="3.40.50.300">
    <property type="entry name" value="P-loop containing nucleotide triphosphate hydrolases"/>
    <property type="match status" value="1"/>
</dbReference>
<dbReference type="PRINTS" id="PR00364">
    <property type="entry name" value="DISEASERSIST"/>
</dbReference>
<organism evidence="7 8">
    <name type="scientific">Lentzea waywayandensis</name>
    <dbReference type="NCBI Taxonomy" id="84724"/>
    <lineage>
        <taxon>Bacteria</taxon>
        <taxon>Bacillati</taxon>
        <taxon>Actinomycetota</taxon>
        <taxon>Actinomycetes</taxon>
        <taxon>Pseudonocardiales</taxon>
        <taxon>Pseudonocardiaceae</taxon>
        <taxon>Lentzea</taxon>
    </lineage>
</organism>
<evidence type="ECO:0000313" key="8">
    <source>
        <dbReference type="Proteomes" id="UP000198583"/>
    </source>
</evidence>
<accession>A0A1I6FE10</accession>